<sequence length="220" mass="24668">MWLRQDRPRRDTPPLTRERIVQEAVAFLDEEGHERLTMRRLAERLGTGSTTLYWHVKTKDDVLDLALDEIFGEARIPSGDTGWREAVTELLHQWRAAMLRHPWSAALLNRPLLGPNVLARTEFMHATLVRAGFRGPHLVAAASSLSNYVIGAALIRPGDDEAAERAAADELLRRHRDRYPSLAEHGHLSDNDWDAAFAQGLTYLLDGMAPHAQTDLAGNS</sequence>
<keyword evidence="4" id="KW-0804">Transcription</keyword>
<gene>
    <name evidence="7" type="ORF">GCM10010191_71810</name>
</gene>
<keyword evidence="8" id="KW-1185">Reference proteome</keyword>
<dbReference type="PROSITE" id="PS50977">
    <property type="entry name" value="HTH_TETR_2"/>
    <property type="match status" value="1"/>
</dbReference>
<dbReference type="Pfam" id="PF00440">
    <property type="entry name" value="TetR_N"/>
    <property type="match status" value="1"/>
</dbReference>
<evidence type="ECO:0000256" key="5">
    <source>
        <dbReference type="PROSITE-ProRule" id="PRU00335"/>
    </source>
</evidence>
<evidence type="ECO:0000256" key="1">
    <source>
        <dbReference type="ARBA" id="ARBA00022491"/>
    </source>
</evidence>
<protein>
    <submittedName>
        <fullName evidence="7">TetR/AcrR family transcriptional regulator C-terminal domain-containing protein</fullName>
    </submittedName>
</protein>
<name>A0ABN3K2Y0_9ACTN</name>
<dbReference type="Proteomes" id="UP001501231">
    <property type="component" value="Unassembled WGS sequence"/>
</dbReference>
<organism evidence="7 8">
    <name type="scientific">Actinomadura vinacea</name>
    <dbReference type="NCBI Taxonomy" id="115336"/>
    <lineage>
        <taxon>Bacteria</taxon>
        <taxon>Bacillati</taxon>
        <taxon>Actinomycetota</taxon>
        <taxon>Actinomycetes</taxon>
        <taxon>Streptosporangiales</taxon>
        <taxon>Thermomonosporaceae</taxon>
        <taxon>Actinomadura</taxon>
    </lineage>
</organism>
<dbReference type="SUPFAM" id="SSF46689">
    <property type="entry name" value="Homeodomain-like"/>
    <property type="match status" value="1"/>
</dbReference>
<dbReference type="InterPro" id="IPR009057">
    <property type="entry name" value="Homeodomain-like_sf"/>
</dbReference>
<dbReference type="InterPro" id="IPR003012">
    <property type="entry name" value="Tet_transcr_reg_TetR"/>
</dbReference>
<feature type="DNA-binding region" description="H-T-H motif" evidence="5">
    <location>
        <begin position="37"/>
        <end position="56"/>
    </location>
</feature>
<evidence type="ECO:0000313" key="8">
    <source>
        <dbReference type="Proteomes" id="UP001501231"/>
    </source>
</evidence>
<dbReference type="InterPro" id="IPR004111">
    <property type="entry name" value="Repressor_TetR_C"/>
</dbReference>
<dbReference type="PANTHER" id="PTHR30055:SF151">
    <property type="entry name" value="TRANSCRIPTIONAL REGULATORY PROTEIN"/>
    <property type="match status" value="1"/>
</dbReference>
<dbReference type="SUPFAM" id="SSF48498">
    <property type="entry name" value="Tetracyclin repressor-like, C-terminal domain"/>
    <property type="match status" value="1"/>
</dbReference>
<reference evidence="7 8" key="1">
    <citation type="journal article" date="2019" name="Int. J. Syst. Evol. Microbiol.">
        <title>The Global Catalogue of Microorganisms (GCM) 10K type strain sequencing project: providing services to taxonomists for standard genome sequencing and annotation.</title>
        <authorList>
            <consortium name="The Broad Institute Genomics Platform"/>
            <consortium name="The Broad Institute Genome Sequencing Center for Infectious Disease"/>
            <person name="Wu L."/>
            <person name="Ma J."/>
        </authorList>
    </citation>
    <scope>NUCLEOTIDE SEQUENCE [LARGE SCALE GENOMIC DNA]</scope>
    <source>
        <strain evidence="7 8">JCM 3325</strain>
    </source>
</reference>
<evidence type="ECO:0000256" key="4">
    <source>
        <dbReference type="ARBA" id="ARBA00023163"/>
    </source>
</evidence>
<evidence type="ECO:0000259" key="6">
    <source>
        <dbReference type="PROSITE" id="PS50977"/>
    </source>
</evidence>
<dbReference type="PRINTS" id="PR00400">
    <property type="entry name" value="TETREPRESSOR"/>
</dbReference>
<comment type="caution">
    <text evidence="7">The sequence shown here is derived from an EMBL/GenBank/DDBJ whole genome shotgun (WGS) entry which is preliminary data.</text>
</comment>
<dbReference type="Gene3D" id="1.10.357.10">
    <property type="entry name" value="Tetracycline Repressor, domain 2"/>
    <property type="match status" value="1"/>
</dbReference>
<accession>A0ABN3K2Y0</accession>
<dbReference type="PANTHER" id="PTHR30055">
    <property type="entry name" value="HTH-TYPE TRANSCRIPTIONAL REGULATOR RUTR"/>
    <property type="match status" value="1"/>
</dbReference>
<proteinExistence type="predicted"/>
<dbReference type="InterPro" id="IPR036271">
    <property type="entry name" value="Tet_transcr_reg_TetR-rel_C_sf"/>
</dbReference>
<dbReference type="EMBL" id="BAAARW010000028">
    <property type="protein sequence ID" value="GAA2444774.1"/>
    <property type="molecule type" value="Genomic_DNA"/>
</dbReference>
<keyword evidence="2" id="KW-0805">Transcription regulation</keyword>
<feature type="domain" description="HTH tetR-type" evidence="6">
    <location>
        <begin position="14"/>
        <end position="74"/>
    </location>
</feature>
<evidence type="ECO:0000256" key="2">
    <source>
        <dbReference type="ARBA" id="ARBA00023015"/>
    </source>
</evidence>
<evidence type="ECO:0000256" key="3">
    <source>
        <dbReference type="ARBA" id="ARBA00023125"/>
    </source>
</evidence>
<dbReference type="Pfam" id="PF02909">
    <property type="entry name" value="TetR_C_1"/>
    <property type="match status" value="1"/>
</dbReference>
<keyword evidence="1" id="KW-0678">Repressor</keyword>
<dbReference type="InterPro" id="IPR050109">
    <property type="entry name" value="HTH-type_TetR-like_transc_reg"/>
</dbReference>
<keyword evidence="3 5" id="KW-0238">DNA-binding</keyword>
<dbReference type="InterPro" id="IPR001647">
    <property type="entry name" value="HTH_TetR"/>
</dbReference>
<evidence type="ECO:0000313" key="7">
    <source>
        <dbReference type="EMBL" id="GAA2444774.1"/>
    </source>
</evidence>